<feature type="binding site" evidence="9">
    <location>
        <position position="62"/>
    </location>
    <ligand>
        <name>Na(+)</name>
        <dbReference type="ChEBI" id="CHEBI:29101"/>
        <label>1</label>
    </ligand>
</feature>
<dbReference type="PROSITE" id="PS50267">
    <property type="entry name" value="NA_NEUROTRAN_SYMP_3"/>
    <property type="match status" value="1"/>
</dbReference>
<dbReference type="STRING" id="318479.A0A0N4UNE3"/>
<feature type="binding site" evidence="9">
    <location>
        <position position="66"/>
    </location>
    <ligand>
        <name>Na(+)</name>
        <dbReference type="ChEBI" id="CHEBI:29101"/>
        <label>1</label>
    </ligand>
</feature>
<dbReference type="GO" id="GO:0015179">
    <property type="term" value="F:L-amino acid transmembrane transporter activity"/>
    <property type="evidence" value="ECO:0007669"/>
    <property type="project" value="TreeGrafter"/>
</dbReference>
<keyword evidence="4 10" id="KW-0812">Transmembrane</keyword>
<feature type="transmembrane region" description="Helical" evidence="11">
    <location>
        <begin position="279"/>
        <end position="303"/>
    </location>
</feature>
<dbReference type="Proteomes" id="UP000274756">
    <property type="component" value="Unassembled WGS sequence"/>
</dbReference>
<evidence type="ECO:0000256" key="1">
    <source>
        <dbReference type="ARBA" id="ARBA00004141"/>
    </source>
</evidence>
<comment type="similarity">
    <text evidence="2 10">Belongs to the sodium:neurotransmitter symporter (SNF) (TC 2.A.22) family.</text>
</comment>
<feature type="binding site" evidence="9">
    <location>
        <position position="289"/>
    </location>
    <ligand>
        <name>Na(+)</name>
        <dbReference type="ChEBI" id="CHEBI:29101"/>
        <label>1</label>
    </ligand>
</feature>
<dbReference type="PANTHER" id="PTHR11616:SF321">
    <property type="entry name" value="SODIUM-DEPENDENT NUTRIENT AMINO ACID TRANSPORTER 1-RELATED"/>
    <property type="match status" value="1"/>
</dbReference>
<evidence type="ECO:0000256" key="4">
    <source>
        <dbReference type="ARBA" id="ARBA00022692"/>
    </source>
</evidence>
<evidence type="ECO:0000256" key="2">
    <source>
        <dbReference type="ARBA" id="ARBA00006459"/>
    </source>
</evidence>
<feature type="transmembrane region" description="Helical" evidence="11">
    <location>
        <begin position="83"/>
        <end position="104"/>
    </location>
</feature>
<evidence type="ECO:0000313" key="13">
    <source>
        <dbReference type="Proteomes" id="UP000038040"/>
    </source>
</evidence>
<evidence type="ECO:0000256" key="6">
    <source>
        <dbReference type="ARBA" id="ARBA00022989"/>
    </source>
</evidence>
<comment type="subcellular location">
    <subcellularLocation>
        <location evidence="1">Membrane</location>
        <topology evidence="1">Multi-pass membrane protein</topology>
    </subcellularLocation>
</comment>
<feature type="transmembrane region" description="Helical" evidence="11">
    <location>
        <begin position="540"/>
        <end position="563"/>
    </location>
</feature>
<dbReference type="PRINTS" id="PR00176">
    <property type="entry name" value="NANEUSMPORT"/>
</dbReference>
<feature type="transmembrane region" description="Helical" evidence="11">
    <location>
        <begin position="235"/>
        <end position="259"/>
    </location>
</feature>
<dbReference type="AlphaFoldDB" id="A0A0N4UNE3"/>
<feature type="transmembrane region" description="Helical" evidence="11">
    <location>
        <begin position="204"/>
        <end position="223"/>
    </location>
</feature>
<name>A0A0N4UNE3_DRAME</name>
<feature type="binding site" evidence="9">
    <location>
        <position position="449"/>
    </location>
    <ligand>
        <name>Na(+)</name>
        <dbReference type="ChEBI" id="CHEBI:29101"/>
        <label>1</label>
    </ligand>
</feature>
<dbReference type="PROSITE" id="PS00610">
    <property type="entry name" value="NA_NEUROTRAN_SYMP_1"/>
    <property type="match status" value="1"/>
</dbReference>
<feature type="transmembrane region" description="Helical" evidence="11">
    <location>
        <begin position="433"/>
        <end position="452"/>
    </location>
</feature>
<keyword evidence="9" id="KW-0479">Metal-binding</keyword>
<dbReference type="InterPro" id="IPR037272">
    <property type="entry name" value="SNS_sf"/>
</dbReference>
<dbReference type="GO" id="GO:0089718">
    <property type="term" value="P:amino acid import across plasma membrane"/>
    <property type="evidence" value="ECO:0007669"/>
    <property type="project" value="TreeGrafter"/>
</dbReference>
<reference evidence="15" key="1">
    <citation type="submission" date="2017-02" db="UniProtKB">
        <authorList>
            <consortium name="WormBaseParasite"/>
        </authorList>
    </citation>
    <scope>IDENTIFICATION</scope>
</reference>
<dbReference type="EMBL" id="UYYG01001232">
    <property type="protein sequence ID" value="VDN60682.1"/>
    <property type="molecule type" value="Genomic_DNA"/>
</dbReference>
<feature type="binding site" evidence="9">
    <location>
        <position position="445"/>
    </location>
    <ligand>
        <name>Na(+)</name>
        <dbReference type="ChEBI" id="CHEBI:29101"/>
        <label>1</label>
    </ligand>
</feature>
<accession>A0A0N4UNE3</accession>
<evidence type="ECO:0000256" key="9">
    <source>
        <dbReference type="PIRSR" id="PIRSR600175-1"/>
    </source>
</evidence>
<dbReference type="GO" id="GO:0046872">
    <property type="term" value="F:metal ion binding"/>
    <property type="evidence" value="ECO:0007669"/>
    <property type="project" value="UniProtKB-KW"/>
</dbReference>
<keyword evidence="5 10" id="KW-0769">Symport</keyword>
<evidence type="ECO:0000256" key="10">
    <source>
        <dbReference type="RuleBase" id="RU003732"/>
    </source>
</evidence>
<dbReference type="SUPFAM" id="SSF161070">
    <property type="entry name" value="SNF-like"/>
    <property type="match status" value="1"/>
</dbReference>
<dbReference type="Proteomes" id="UP000038040">
    <property type="component" value="Unplaced"/>
</dbReference>
<evidence type="ECO:0000256" key="7">
    <source>
        <dbReference type="ARBA" id="ARBA00023136"/>
    </source>
</evidence>
<feature type="binding site" evidence="9">
    <location>
        <position position="61"/>
    </location>
    <ligand>
        <name>Na(+)</name>
        <dbReference type="ChEBI" id="CHEBI:29101"/>
        <label>1</label>
    </ligand>
</feature>
<evidence type="ECO:0000313" key="14">
    <source>
        <dbReference type="Proteomes" id="UP000274756"/>
    </source>
</evidence>
<feature type="transmembrane region" description="Helical" evidence="11">
    <location>
        <begin position="53"/>
        <end position="71"/>
    </location>
</feature>
<sequence>MAYGKIVWQGFGCRNSMGNDTQRNTNPEYLNGTYGDNMEIEEKREGWDNKMQFFMGVISYAVGLGNVWRFPYLCQKNGGGAFLIPYILMMIFEGMPLFLIELGIGQKMRTGPVGVWNAIHPYLGGVGVSAAIVSYLVAIYYNVIISWCIYYLFSSFRMELPWGKCPEVNNTIVEECEMSSSKTVYFWNRVATDASNSFEESNGFVYHITFSLILAWFIIYLCVMRGIKSSGKVMYLTATFPYIVTTIFLIRAIALNGAIDGLKYLISPDLSRLLDSSVWLEAATQIFYSMGLGFGGLIAFASYNPIKNNCKKDCVKLSFCNLITSLYTAVLIFCVLGYMGEKNYHSCLDKDMAIILELYPRRFDNLAELKQNISVERYIEWMHDSFQQSEFPLLANVSKYCNYEKIVAEAAEGTGLAFVVFTEAILQFPTPPIWSIFFFLMLLMLGLGSMFGTLEGIITSLNDSNLVAIKKPLLSAIICTSSCLIGLYWVSLFDQFAGSYALMVVAFFEIVAVIYVYGCRKFTRDIELMTGESVSLYWTISWRIFAPLIMIGLFSSSITLQVATEYPAWALFIALTMVICTIAPVPAVTFVRAMKLFKCEPDIPTI</sequence>
<evidence type="ECO:0000256" key="11">
    <source>
        <dbReference type="SAM" id="Phobius"/>
    </source>
</evidence>
<feature type="binding site" evidence="9">
    <location>
        <position position="321"/>
    </location>
    <ligand>
        <name>Na(+)</name>
        <dbReference type="ChEBI" id="CHEBI:29101"/>
        <label>1</label>
    </ligand>
</feature>
<keyword evidence="3 10" id="KW-0813">Transport</keyword>
<keyword evidence="14" id="KW-1185">Reference proteome</keyword>
<dbReference type="GO" id="GO:0005283">
    <property type="term" value="F:amino acid:sodium symporter activity"/>
    <property type="evidence" value="ECO:0007669"/>
    <property type="project" value="TreeGrafter"/>
</dbReference>
<keyword evidence="9" id="KW-0915">Sodium</keyword>
<reference evidence="12 14" key="2">
    <citation type="submission" date="2018-11" db="EMBL/GenBank/DDBJ databases">
        <authorList>
            <consortium name="Pathogen Informatics"/>
        </authorList>
    </citation>
    <scope>NUCLEOTIDE SEQUENCE [LARGE SCALE GENOMIC DNA]</scope>
</reference>
<keyword evidence="6 11" id="KW-1133">Transmembrane helix</keyword>
<keyword evidence="7 11" id="KW-0472">Membrane</keyword>
<feature type="transmembrane region" description="Helical" evidence="11">
    <location>
        <begin position="125"/>
        <end position="153"/>
    </location>
</feature>
<dbReference type="GO" id="GO:0005886">
    <property type="term" value="C:plasma membrane"/>
    <property type="evidence" value="ECO:0007669"/>
    <property type="project" value="TreeGrafter"/>
</dbReference>
<protein>
    <recommendedName>
        <fullName evidence="10">Transporter</fullName>
    </recommendedName>
</protein>
<feature type="transmembrane region" description="Helical" evidence="11">
    <location>
        <begin position="473"/>
        <end position="491"/>
    </location>
</feature>
<gene>
    <name evidence="12" type="ORF">DME_LOCUS10655</name>
</gene>
<proteinExistence type="inferred from homology"/>
<evidence type="ECO:0000256" key="5">
    <source>
        <dbReference type="ARBA" id="ARBA00022847"/>
    </source>
</evidence>
<feature type="transmembrane region" description="Helical" evidence="11">
    <location>
        <begin position="569"/>
        <end position="591"/>
    </location>
</feature>
<evidence type="ECO:0000256" key="3">
    <source>
        <dbReference type="ARBA" id="ARBA00022448"/>
    </source>
</evidence>
<evidence type="ECO:0000313" key="12">
    <source>
        <dbReference type="EMBL" id="VDN60682.1"/>
    </source>
</evidence>
<organism evidence="13 15">
    <name type="scientific">Dracunculus medinensis</name>
    <name type="common">Guinea worm</name>
    <dbReference type="NCBI Taxonomy" id="318479"/>
    <lineage>
        <taxon>Eukaryota</taxon>
        <taxon>Metazoa</taxon>
        <taxon>Ecdysozoa</taxon>
        <taxon>Nematoda</taxon>
        <taxon>Chromadorea</taxon>
        <taxon>Rhabditida</taxon>
        <taxon>Spirurina</taxon>
        <taxon>Dracunculoidea</taxon>
        <taxon>Dracunculidae</taxon>
        <taxon>Dracunculus</taxon>
    </lineage>
</organism>
<evidence type="ECO:0000256" key="8">
    <source>
        <dbReference type="ARBA" id="ARBA00023180"/>
    </source>
</evidence>
<dbReference type="InterPro" id="IPR000175">
    <property type="entry name" value="Na/ntran_symport"/>
</dbReference>
<dbReference type="PANTHER" id="PTHR11616">
    <property type="entry name" value="SODIUM/CHLORIDE DEPENDENT TRANSPORTER"/>
    <property type="match status" value="1"/>
</dbReference>
<evidence type="ECO:0000313" key="15">
    <source>
        <dbReference type="WBParaSite" id="DME_0000942301-mRNA-1"/>
    </source>
</evidence>
<dbReference type="OrthoDB" id="6581954at2759"/>
<keyword evidence="8" id="KW-0325">Glycoprotein</keyword>
<dbReference type="WBParaSite" id="DME_0000942301-mRNA-1">
    <property type="protein sequence ID" value="DME_0000942301-mRNA-1"/>
    <property type="gene ID" value="DME_0000942301"/>
</dbReference>
<dbReference type="NCBIfam" id="NF037979">
    <property type="entry name" value="Na_transp"/>
    <property type="match status" value="1"/>
</dbReference>
<feature type="transmembrane region" description="Helical" evidence="11">
    <location>
        <begin position="497"/>
        <end position="519"/>
    </location>
</feature>
<dbReference type="Pfam" id="PF00209">
    <property type="entry name" value="SNF"/>
    <property type="match status" value="1"/>
</dbReference>
<feature type="transmembrane region" description="Helical" evidence="11">
    <location>
        <begin position="315"/>
        <end position="339"/>
    </location>
</feature>